<name>A0A0A3ZCL5_9GAMM</name>
<dbReference type="EMBL" id="JRUQ01000014">
    <property type="protein sequence ID" value="KGT95519.1"/>
    <property type="molecule type" value="Genomic_DNA"/>
</dbReference>
<protein>
    <submittedName>
        <fullName evidence="1">Uncharacterized protein</fullName>
    </submittedName>
</protein>
<keyword evidence="2" id="KW-1185">Reference proteome</keyword>
<proteinExistence type="predicted"/>
<sequence>MQFNKCNASLQVINQKDAQSCEDFLKAINKDGISKGSCRGYYSNIHWLNFLYKPAKFLSKKPNGRPEANR</sequence>
<organism evidence="1 2">
    <name type="scientific">Erwinia typographi</name>
    <dbReference type="NCBI Taxonomy" id="371042"/>
    <lineage>
        <taxon>Bacteria</taxon>
        <taxon>Pseudomonadati</taxon>
        <taxon>Pseudomonadota</taxon>
        <taxon>Gammaproteobacteria</taxon>
        <taxon>Enterobacterales</taxon>
        <taxon>Erwiniaceae</taxon>
        <taxon>Erwinia</taxon>
    </lineage>
</organism>
<evidence type="ECO:0000313" key="1">
    <source>
        <dbReference type="EMBL" id="KGT95519.1"/>
    </source>
</evidence>
<reference evidence="1 2" key="1">
    <citation type="submission" date="2014-10" db="EMBL/GenBank/DDBJ databases">
        <title>Genome sequence of Erwinia typographi M043b.</title>
        <authorList>
            <person name="Chan K.-G."/>
            <person name="Tan W.-S."/>
        </authorList>
    </citation>
    <scope>NUCLEOTIDE SEQUENCE [LARGE SCALE GENOMIC DNA]</scope>
    <source>
        <strain evidence="1 2">M043b</strain>
    </source>
</reference>
<evidence type="ECO:0000313" key="2">
    <source>
        <dbReference type="Proteomes" id="UP000030351"/>
    </source>
</evidence>
<dbReference type="STRING" id="371042.NG99_03155"/>
<gene>
    <name evidence="1" type="ORF">NG99_03155</name>
</gene>
<dbReference type="Proteomes" id="UP000030351">
    <property type="component" value="Unassembled WGS sequence"/>
</dbReference>
<dbReference type="AlphaFoldDB" id="A0A0A3ZCL5"/>
<comment type="caution">
    <text evidence="1">The sequence shown here is derived from an EMBL/GenBank/DDBJ whole genome shotgun (WGS) entry which is preliminary data.</text>
</comment>
<accession>A0A0A3ZCL5</accession>